<comment type="caution">
    <text evidence="1">The sequence shown here is derived from an EMBL/GenBank/DDBJ whole genome shotgun (WGS) entry which is preliminary data.</text>
</comment>
<sequence>MTSLYPPSSYRPPVVRQEGFHLPSASSVNGNNPPSPSQASFDSNGQLFIPQLLSDPFRKFGGDSTTPSMDFSEELASLIAQSPAPHTSHQSSHERSTHSPPSNSSGPGFDDSSYRPQTTHNIFDISAPTNNNQHQQQQQQQQHPPPHAHNNFSSQFALNPVQTQPPAQQYHNLHEFNPHSHFNSTLPALNSTMRYDPQPPQTHPPPHEHPNPPSFTNHFSPTSSEFSIRHSPSPVGLTSNASRSRSRSRAPATPAINPEPPSTNGGPTRTIRHKRNSISSVSPPPHHRTQAIVIPSSHPHRAASQHTPTSATSPLSLHTLNENSSSWFVPSQQQQAHDFRHNEFSLPTSESVGNHHSFAQFNPGSVGSAVSLGVSPKDVAVVKAVNGAESEDDTTSKQALLAVEKRRRRRESHNAVERRRRDNINERIAELATLIPESMLDPNAPVTARTGDEFLFGITGISGLSNPLGSEGLASTKPEDDDDSGEGAPVKKAGGTNGTHTEGGIVKANKGMILRKSVEYIKYLQQLVSAQASRNRDLEQEIHAYQQNGAAKLLNGTDMSGKTQNHFETIDHDTDGFNDLVLHEDVADSDFAIHLNGYSGFGLDPMPEEDTTMDTGRRVPSGGTNDGFEDGNTSRMDSSLTPPSVGTGSVEGDDDRVDSSMELNRGRDRTVRQNGMGEVQVKNEVDDMQT</sequence>
<protein>
    <submittedName>
        <fullName evidence="1">HLH-domain-containing protein</fullName>
    </submittedName>
</protein>
<keyword evidence="2" id="KW-1185">Reference proteome</keyword>
<proteinExistence type="predicted"/>
<dbReference type="EMBL" id="MU117963">
    <property type="protein sequence ID" value="KAF9653735.1"/>
    <property type="molecule type" value="Genomic_DNA"/>
</dbReference>
<evidence type="ECO:0000313" key="1">
    <source>
        <dbReference type="EMBL" id="KAF9653735.1"/>
    </source>
</evidence>
<reference evidence="1" key="2">
    <citation type="journal article" date="2020" name="Nat. Commun.">
        <title>Large-scale genome sequencing of mycorrhizal fungi provides insights into the early evolution of symbiotic traits.</title>
        <authorList>
            <person name="Miyauchi S."/>
            <person name="Kiss E."/>
            <person name="Kuo A."/>
            <person name="Drula E."/>
            <person name="Kohler A."/>
            <person name="Sanchez-Garcia M."/>
            <person name="Morin E."/>
            <person name="Andreopoulos B."/>
            <person name="Barry K.W."/>
            <person name="Bonito G."/>
            <person name="Buee M."/>
            <person name="Carver A."/>
            <person name="Chen C."/>
            <person name="Cichocki N."/>
            <person name="Clum A."/>
            <person name="Culley D."/>
            <person name="Crous P.W."/>
            <person name="Fauchery L."/>
            <person name="Girlanda M."/>
            <person name="Hayes R.D."/>
            <person name="Keri Z."/>
            <person name="LaButti K."/>
            <person name="Lipzen A."/>
            <person name="Lombard V."/>
            <person name="Magnuson J."/>
            <person name="Maillard F."/>
            <person name="Murat C."/>
            <person name="Nolan M."/>
            <person name="Ohm R.A."/>
            <person name="Pangilinan J."/>
            <person name="Pereira M.F."/>
            <person name="Perotto S."/>
            <person name="Peter M."/>
            <person name="Pfister S."/>
            <person name="Riley R."/>
            <person name="Sitrit Y."/>
            <person name="Stielow J.B."/>
            <person name="Szollosi G."/>
            <person name="Zifcakova L."/>
            <person name="Stursova M."/>
            <person name="Spatafora J.W."/>
            <person name="Tedersoo L."/>
            <person name="Vaario L.M."/>
            <person name="Yamada A."/>
            <person name="Yan M."/>
            <person name="Wang P."/>
            <person name="Xu J."/>
            <person name="Bruns T."/>
            <person name="Baldrian P."/>
            <person name="Vilgalys R."/>
            <person name="Dunand C."/>
            <person name="Henrissat B."/>
            <person name="Grigoriev I.V."/>
            <person name="Hibbett D."/>
            <person name="Nagy L.G."/>
            <person name="Martin F.M."/>
        </authorList>
    </citation>
    <scope>NUCLEOTIDE SEQUENCE</scope>
    <source>
        <strain evidence="1">P2</strain>
    </source>
</reference>
<gene>
    <name evidence="1" type="ORF">BDM02DRAFT_3182731</name>
</gene>
<organism evidence="1 2">
    <name type="scientific">Thelephora ganbajun</name>
    <name type="common">Ganba fungus</name>
    <dbReference type="NCBI Taxonomy" id="370292"/>
    <lineage>
        <taxon>Eukaryota</taxon>
        <taxon>Fungi</taxon>
        <taxon>Dikarya</taxon>
        <taxon>Basidiomycota</taxon>
        <taxon>Agaricomycotina</taxon>
        <taxon>Agaricomycetes</taxon>
        <taxon>Thelephorales</taxon>
        <taxon>Thelephoraceae</taxon>
        <taxon>Thelephora</taxon>
    </lineage>
</organism>
<evidence type="ECO:0000313" key="2">
    <source>
        <dbReference type="Proteomes" id="UP000886501"/>
    </source>
</evidence>
<accession>A0ACB6ZV83</accession>
<name>A0ACB6ZV83_THEGA</name>
<reference evidence="1" key="1">
    <citation type="submission" date="2019-10" db="EMBL/GenBank/DDBJ databases">
        <authorList>
            <consortium name="DOE Joint Genome Institute"/>
            <person name="Kuo A."/>
            <person name="Miyauchi S."/>
            <person name="Kiss E."/>
            <person name="Drula E."/>
            <person name="Kohler A."/>
            <person name="Sanchez-Garcia M."/>
            <person name="Andreopoulos B."/>
            <person name="Barry K.W."/>
            <person name="Bonito G."/>
            <person name="Buee M."/>
            <person name="Carver A."/>
            <person name="Chen C."/>
            <person name="Cichocki N."/>
            <person name="Clum A."/>
            <person name="Culley D."/>
            <person name="Crous P.W."/>
            <person name="Fauchery L."/>
            <person name="Girlanda M."/>
            <person name="Hayes R."/>
            <person name="Keri Z."/>
            <person name="Labutti K."/>
            <person name="Lipzen A."/>
            <person name="Lombard V."/>
            <person name="Magnuson J."/>
            <person name="Maillard F."/>
            <person name="Morin E."/>
            <person name="Murat C."/>
            <person name="Nolan M."/>
            <person name="Ohm R."/>
            <person name="Pangilinan J."/>
            <person name="Pereira M."/>
            <person name="Perotto S."/>
            <person name="Peter M."/>
            <person name="Riley R."/>
            <person name="Sitrit Y."/>
            <person name="Stielow B."/>
            <person name="Szollosi G."/>
            <person name="Zifcakova L."/>
            <person name="Stursova M."/>
            <person name="Spatafora J.W."/>
            <person name="Tedersoo L."/>
            <person name="Vaario L.-M."/>
            <person name="Yamada A."/>
            <person name="Yan M."/>
            <person name="Wang P."/>
            <person name="Xu J."/>
            <person name="Bruns T."/>
            <person name="Baldrian P."/>
            <person name="Vilgalys R."/>
            <person name="Henrissat B."/>
            <person name="Grigoriev I.V."/>
            <person name="Hibbett D."/>
            <person name="Nagy L.G."/>
            <person name="Martin F.M."/>
        </authorList>
    </citation>
    <scope>NUCLEOTIDE SEQUENCE</scope>
    <source>
        <strain evidence="1">P2</strain>
    </source>
</reference>
<dbReference type="Proteomes" id="UP000886501">
    <property type="component" value="Unassembled WGS sequence"/>
</dbReference>